<accession>A0A1E7FND8</accession>
<dbReference type="EMBL" id="KV784355">
    <property type="protein sequence ID" value="OEU19657.1"/>
    <property type="molecule type" value="Genomic_DNA"/>
</dbReference>
<gene>
    <name evidence="2" type="ORF">FRACYDRAFT_235713</name>
</gene>
<dbReference type="KEGG" id="fcy:FRACYDRAFT_235713"/>
<evidence type="ECO:0000256" key="1">
    <source>
        <dbReference type="SAM" id="MobiDB-lite"/>
    </source>
</evidence>
<proteinExistence type="predicted"/>
<organism evidence="2 3">
    <name type="scientific">Fragilariopsis cylindrus CCMP1102</name>
    <dbReference type="NCBI Taxonomy" id="635003"/>
    <lineage>
        <taxon>Eukaryota</taxon>
        <taxon>Sar</taxon>
        <taxon>Stramenopiles</taxon>
        <taxon>Ochrophyta</taxon>
        <taxon>Bacillariophyta</taxon>
        <taxon>Bacillariophyceae</taxon>
        <taxon>Bacillariophycidae</taxon>
        <taxon>Bacillariales</taxon>
        <taxon>Bacillariaceae</taxon>
        <taxon>Fragilariopsis</taxon>
    </lineage>
</organism>
<reference evidence="2 3" key="1">
    <citation type="submission" date="2016-09" db="EMBL/GenBank/DDBJ databases">
        <title>Extensive genetic diversity and differential bi-allelic expression allows diatom success in the polar Southern Ocean.</title>
        <authorList>
            <consortium name="DOE Joint Genome Institute"/>
            <person name="Mock T."/>
            <person name="Otillar R.P."/>
            <person name="Strauss J."/>
            <person name="Dupont C."/>
            <person name="Frickenhaus S."/>
            <person name="Maumus F."/>
            <person name="Mcmullan M."/>
            <person name="Sanges R."/>
            <person name="Schmutz J."/>
            <person name="Toseland A."/>
            <person name="Valas R."/>
            <person name="Veluchamy A."/>
            <person name="Ward B.J."/>
            <person name="Allen A."/>
            <person name="Barry K."/>
            <person name="Falciatore A."/>
            <person name="Ferrante M."/>
            <person name="Fortunato A.E."/>
            <person name="Gloeckner G."/>
            <person name="Gruber A."/>
            <person name="Hipkin R."/>
            <person name="Janech M."/>
            <person name="Kroth P."/>
            <person name="Leese F."/>
            <person name="Lindquist E."/>
            <person name="Lyon B.R."/>
            <person name="Martin J."/>
            <person name="Mayer C."/>
            <person name="Parker M."/>
            <person name="Quesneville H."/>
            <person name="Raymond J."/>
            <person name="Uhlig C."/>
            <person name="Valentin K.U."/>
            <person name="Worden A.Z."/>
            <person name="Armbrust E.V."/>
            <person name="Bowler C."/>
            <person name="Green B."/>
            <person name="Moulton V."/>
            <person name="Van Oosterhout C."/>
            <person name="Grigoriev I."/>
        </authorList>
    </citation>
    <scope>NUCLEOTIDE SEQUENCE [LARGE SCALE GENOMIC DNA]</scope>
    <source>
        <strain evidence="2 3">CCMP1102</strain>
    </source>
</reference>
<feature type="region of interest" description="Disordered" evidence="1">
    <location>
        <begin position="201"/>
        <end position="272"/>
    </location>
</feature>
<sequence length="563" mass="61938">MNDQARTREEKNRINSVSDRRQRFIRTKILPLLHDINNEQHAARKFTKLLYLKDVVQDYDTTRIYWSKQKREFKQAHPKIHQQIEILQAELKHFLSGLSILDSIKSTSSKVLIRKLEAVVAMCASKTGSDQFISIRENELLGQKSHTATKYLGGATATSDHNQSQQMDGLLATALASPGPTANASANAAGVERALKSPVASKLVGTPKKPPLSPFPPPNARANAAGVKRAPKSPVASKLVGTPKKPPPPPSASANAAGVGVGGNGPPNSPSPITIIVEYQGKKREMGIAVPRERHNSWELMTKATNKIILSTTTKEFMLSSQWVSFDVVINPELRKYVEWTVKGEMSSYGTFTMDHKGNNSADFVFMIPSKQDCISQKMVCRIAPLLSIQNFVVHQTSSIKFTTSSEKCSGPAADHFKNSSGPMGSSLRITTRPLAKSSPNPAKRQRAGSLFKKGQPLNLSGFVTSSGGIPKVLKISFDQNVGDVVEGDQRKTRKPVVKYDQTLLLENKIADADENSTLVDMLNQERKENENNSKKNRALVEILSNTPKRNDRTNLRPRTSFP</sequence>
<name>A0A1E7FND8_9STRA</name>
<evidence type="ECO:0000313" key="3">
    <source>
        <dbReference type="Proteomes" id="UP000095751"/>
    </source>
</evidence>
<dbReference type="AlphaFoldDB" id="A0A1E7FND8"/>
<evidence type="ECO:0000313" key="2">
    <source>
        <dbReference type="EMBL" id="OEU19657.1"/>
    </source>
</evidence>
<keyword evidence="3" id="KW-1185">Reference proteome</keyword>
<feature type="region of interest" description="Disordered" evidence="1">
    <location>
        <begin position="526"/>
        <end position="563"/>
    </location>
</feature>
<dbReference type="Proteomes" id="UP000095751">
    <property type="component" value="Unassembled WGS sequence"/>
</dbReference>
<protein>
    <submittedName>
        <fullName evidence="2">Uncharacterized protein</fullName>
    </submittedName>
</protein>
<feature type="compositionally biased region" description="Pro residues" evidence="1">
    <location>
        <begin position="208"/>
        <end position="219"/>
    </location>
</feature>
<dbReference type="InParanoid" id="A0A1E7FND8"/>